<evidence type="ECO:0000313" key="2">
    <source>
        <dbReference type="Proteomes" id="UP000265520"/>
    </source>
</evidence>
<feature type="non-terminal residue" evidence="1">
    <location>
        <position position="1"/>
    </location>
</feature>
<accession>A0A392VMQ7</accession>
<comment type="caution">
    <text evidence="1">The sequence shown here is derived from an EMBL/GenBank/DDBJ whole genome shotgun (WGS) entry which is preliminary data.</text>
</comment>
<sequence>TIWILAMWDLVLVVRAPFDLLYGGRSLLAGEGLVACATSCIVAVAASM</sequence>
<organism evidence="1 2">
    <name type="scientific">Trifolium medium</name>
    <dbReference type="NCBI Taxonomy" id="97028"/>
    <lineage>
        <taxon>Eukaryota</taxon>
        <taxon>Viridiplantae</taxon>
        <taxon>Streptophyta</taxon>
        <taxon>Embryophyta</taxon>
        <taxon>Tracheophyta</taxon>
        <taxon>Spermatophyta</taxon>
        <taxon>Magnoliopsida</taxon>
        <taxon>eudicotyledons</taxon>
        <taxon>Gunneridae</taxon>
        <taxon>Pentapetalae</taxon>
        <taxon>rosids</taxon>
        <taxon>fabids</taxon>
        <taxon>Fabales</taxon>
        <taxon>Fabaceae</taxon>
        <taxon>Papilionoideae</taxon>
        <taxon>50 kb inversion clade</taxon>
        <taxon>NPAAA clade</taxon>
        <taxon>Hologalegina</taxon>
        <taxon>IRL clade</taxon>
        <taxon>Trifolieae</taxon>
        <taxon>Trifolium</taxon>
    </lineage>
</organism>
<reference evidence="1 2" key="1">
    <citation type="journal article" date="2018" name="Front. Plant Sci.">
        <title>Red Clover (Trifolium pratense) and Zigzag Clover (T. medium) - A Picture of Genomic Similarities and Differences.</title>
        <authorList>
            <person name="Dluhosova J."/>
            <person name="Istvanek J."/>
            <person name="Nedelnik J."/>
            <person name="Repkova J."/>
        </authorList>
    </citation>
    <scope>NUCLEOTIDE SEQUENCE [LARGE SCALE GENOMIC DNA]</scope>
    <source>
        <strain evidence="2">cv. 10/8</strain>
        <tissue evidence="1">Leaf</tissue>
    </source>
</reference>
<dbReference type="Proteomes" id="UP000265520">
    <property type="component" value="Unassembled WGS sequence"/>
</dbReference>
<name>A0A392VMQ7_9FABA</name>
<keyword evidence="2" id="KW-1185">Reference proteome</keyword>
<dbReference type="EMBL" id="LXQA011200995">
    <property type="protein sequence ID" value="MCI88732.1"/>
    <property type="molecule type" value="Genomic_DNA"/>
</dbReference>
<protein>
    <submittedName>
        <fullName evidence="1">Uncharacterized protein</fullName>
    </submittedName>
</protein>
<proteinExistence type="predicted"/>
<evidence type="ECO:0000313" key="1">
    <source>
        <dbReference type="EMBL" id="MCI88732.1"/>
    </source>
</evidence>
<dbReference type="AlphaFoldDB" id="A0A392VMQ7"/>